<feature type="region of interest" description="Disordered" evidence="1">
    <location>
        <begin position="190"/>
        <end position="222"/>
    </location>
</feature>
<evidence type="ECO:0000313" key="3">
    <source>
        <dbReference type="Proteomes" id="UP000237105"/>
    </source>
</evidence>
<organism evidence="2 3">
    <name type="scientific">Parasponia andersonii</name>
    <name type="common">Sponia andersonii</name>
    <dbReference type="NCBI Taxonomy" id="3476"/>
    <lineage>
        <taxon>Eukaryota</taxon>
        <taxon>Viridiplantae</taxon>
        <taxon>Streptophyta</taxon>
        <taxon>Embryophyta</taxon>
        <taxon>Tracheophyta</taxon>
        <taxon>Spermatophyta</taxon>
        <taxon>Magnoliopsida</taxon>
        <taxon>eudicotyledons</taxon>
        <taxon>Gunneridae</taxon>
        <taxon>Pentapetalae</taxon>
        <taxon>rosids</taxon>
        <taxon>fabids</taxon>
        <taxon>Rosales</taxon>
        <taxon>Cannabaceae</taxon>
        <taxon>Parasponia</taxon>
    </lineage>
</organism>
<accession>A0A2P5D624</accession>
<dbReference type="Proteomes" id="UP000237105">
    <property type="component" value="Unassembled WGS sequence"/>
</dbReference>
<proteinExistence type="predicted"/>
<evidence type="ECO:0000313" key="2">
    <source>
        <dbReference type="EMBL" id="PON68763.1"/>
    </source>
</evidence>
<keyword evidence="3" id="KW-1185">Reference proteome</keyword>
<evidence type="ECO:0000256" key="1">
    <source>
        <dbReference type="SAM" id="MobiDB-lite"/>
    </source>
</evidence>
<name>A0A2P5D624_PARAD</name>
<feature type="compositionally biased region" description="Pro residues" evidence="1">
    <location>
        <begin position="194"/>
        <end position="210"/>
    </location>
</feature>
<sequence length="303" mass="33395">MIYGVCNNMGKWKNPFFHFDYAANGFFQNRDNRDRPGLSREQLARVYKIKDLPIEEFNWKVLDTSNNLVACGLIPKGAAFLDPPFLSSRPLSSKKKPRKRIDLDASSSRIRKRKAPASPPRSEPSSPETVSPPAPQPAPQEEEMVIGSGLRAPLSTLGSMAKIKTPESIPPSKGKEKVDCSKKRKVAFEDFPASSPPPQPSQPASTPKPPTEAATSSEPTLADKGDELFALLNQLPEKAVMSAAFIVRFTSEEDWERMKRCSAKVAFGSAMRMLANTAAAAVLMHDPVLECIEKAEKRLAYPR</sequence>
<comment type="caution">
    <text evidence="2">The sequence shown here is derived from an EMBL/GenBank/DDBJ whole genome shotgun (WGS) entry which is preliminary data.</text>
</comment>
<gene>
    <name evidence="2" type="ORF">PanWU01x14_093690</name>
</gene>
<feature type="region of interest" description="Disordered" evidence="1">
    <location>
        <begin position="85"/>
        <end position="143"/>
    </location>
</feature>
<dbReference type="EMBL" id="JXTB01000060">
    <property type="protein sequence ID" value="PON68763.1"/>
    <property type="molecule type" value="Genomic_DNA"/>
</dbReference>
<dbReference type="AlphaFoldDB" id="A0A2P5D624"/>
<protein>
    <submittedName>
        <fullName evidence="2">Uncharacterized protein</fullName>
    </submittedName>
</protein>
<reference evidence="3" key="1">
    <citation type="submission" date="2016-06" db="EMBL/GenBank/DDBJ databases">
        <title>Parallel loss of symbiosis genes in relatives of nitrogen-fixing non-legume Parasponia.</title>
        <authorList>
            <person name="Van Velzen R."/>
            <person name="Holmer R."/>
            <person name="Bu F."/>
            <person name="Rutten L."/>
            <person name="Van Zeijl A."/>
            <person name="Liu W."/>
            <person name="Santuari L."/>
            <person name="Cao Q."/>
            <person name="Sharma T."/>
            <person name="Shen D."/>
            <person name="Roswanjaya Y."/>
            <person name="Wardhani T."/>
            <person name="Kalhor M.S."/>
            <person name="Jansen J."/>
            <person name="Van den Hoogen J."/>
            <person name="Gungor B."/>
            <person name="Hartog M."/>
            <person name="Hontelez J."/>
            <person name="Verver J."/>
            <person name="Yang W.-C."/>
            <person name="Schijlen E."/>
            <person name="Repin R."/>
            <person name="Schilthuizen M."/>
            <person name="Schranz E."/>
            <person name="Heidstra R."/>
            <person name="Miyata K."/>
            <person name="Fedorova E."/>
            <person name="Kohlen W."/>
            <person name="Bisseling T."/>
            <person name="Smit S."/>
            <person name="Geurts R."/>
        </authorList>
    </citation>
    <scope>NUCLEOTIDE SEQUENCE [LARGE SCALE GENOMIC DNA]</scope>
    <source>
        <strain evidence="3">cv. WU1-14</strain>
    </source>
</reference>